<dbReference type="GO" id="GO:0008380">
    <property type="term" value="P:RNA splicing"/>
    <property type="evidence" value="ECO:0007669"/>
    <property type="project" value="InterPro"/>
</dbReference>
<proteinExistence type="predicted"/>
<sequence length="91" mass="10095">MKSEATQQTQPSDGSDPINKQKGHNIKDTKQSLTGQDQSGIASVMGFATFGSTKNKKVQPKKSGGKRVEKKPNNLKYRQYVNKNKKKVTQD</sequence>
<evidence type="ECO:0000313" key="4">
    <source>
        <dbReference type="Proteomes" id="UP000190831"/>
    </source>
</evidence>
<organism evidence="3 4">
    <name type="scientific">Lachancea fermentati</name>
    <name type="common">Zygosaccharomyces fermentati</name>
    <dbReference type="NCBI Taxonomy" id="4955"/>
    <lineage>
        <taxon>Eukaryota</taxon>
        <taxon>Fungi</taxon>
        <taxon>Dikarya</taxon>
        <taxon>Ascomycota</taxon>
        <taxon>Saccharomycotina</taxon>
        <taxon>Saccharomycetes</taxon>
        <taxon>Saccharomycetales</taxon>
        <taxon>Saccharomycetaceae</taxon>
        <taxon>Lachancea</taxon>
    </lineage>
</organism>
<feature type="compositionally biased region" description="Basic residues" evidence="1">
    <location>
        <begin position="54"/>
        <end position="65"/>
    </location>
</feature>
<feature type="domain" description="U4/U6.U5 small nuclear ribonucleoprotein 27kDa protein" evidence="2">
    <location>
        <begin position="37"/>
        <end position="84"/>
    </location>
</feature>
<reference evidence="3 4" key="1">
    <citation type="submission" date="2016-03" db="EMBL/GenBank/DDBJ databases">
        <authorList>
            <person name="Devillers H."/>
        </authorList>
    </citation>
    <scope>NUCLEOTIDE SEQUENCE [LARGE SCALE GENOMIC DNA]</scope>
    <source>
        <strain evidence="3">CBS 6772</strain>
    </source>
</reference>
<evidence type="ECO:0000256" key="1">
    <source>
        <dbReference type="SAM" id="MobiDB-lite"/>
    </source>
</evidence>
<evidence type="ECO:0000259" key="2">
    <source>
        <dbReference type="Pfam" id="PF08648"/>
    </source>
</evidence>
<dbReference type="Proteomes" id="UP000190831">
    <property type="component" value="Chromosome H"/>
</dbReference>
<accession>A0A1G4MJF2</accession>
<feature type="compositionally biased region" description="Polar residues" evidence="1">
    <location>
        <begin position="1"/>
        <end position="13"/>
    </location>
</feature>
<feature type="compositionally biased region" description="Polar residues" evidence="1">
    <location>
        <begin position="31"/>
        <end position="41"/>
    </location>
</feature>
<dbReference type="EMBL" id="LT598491">
    <property type="protein sequence ID" value="SCW03996.1"/>
    <property type="molecule type" value="Genomic_DNA"/>
</dbReference>
<dbReference type="AlphaFoldDB" id="A0A1G4MJF2"/>
<dbReference type="Pfam" id="PF08648">
    <property type="entry name" value="SNRNP27"/>
    <property type="match status" value="1"/>
</dbReference>
<keyword evidence="4" id="KW-1185">Reference proteome</keyword>
<gene>
    <name evidence="3" type="ORF">LAFE_0H03620G</name>
</gene>
<name>A0A1G4MJF2_LACFM</name>
<evidence type="ECO:0000313" key="3">
    <source>
        <dbReference type="EMBL" id="SCW03996.1"/>
    </source>
</evidence>
<dbReference type="OrthoDB" id="21368at2759"/>
<protein>
    <submittedName>
        <fullName evidence="3">LAFE_0H03620g1_1</fullName>
    </submittedName>
</protein>
<dbReference type="InterPro" id="IPR013957">
    <property type="entry name" value="SNRNP27"/>
</dbReference>
<feature type="region of interest" description="Disordered" evidence="1">
    <location>
        <begin position="1"/>
        <end position="91"/>
    </location>
</feature>